<reference evidence="6 7" key="1">
    <citation type="submission" date="2018-12" db="EMBL/GenBank/DDBJ databases">
        <title>Flammeovirga pectinis sp. nov., isolated from the gut of the Korean scallop, Patinopecten yessoensis.</title>
        <authorList>
            <person name="Bae J.-W."/>
            <person name="Jeong Y.-S."/>
            <person name="Kang W."/>
        </authorList>
    </citation>
    <scope>NUCLEOTIDE SEQUENCE [LARGE SCALE GENOMIC DNA]</scope>
    <source>
        <strain evidence="6 7">L12M1</strain>
    </source>
</reference>
<dbReference type="InterPro" id="IPR019775">
    <property type="entry name" value="WD40_repeat_CS"/>
</dbReference>
<feature type="repeat" description="WD" evidence="3">
    <location>
        <begin position="462"/>
        <end position="503"/>
    </location>
</feature>
<dbReference type="InterPro" id="IPR029030">
    <property type="entry name" value="Caspase-like_dom_sf"/>
</dbReference>
<dbReference type="EMBL" id="CP034562">
    <property type="protein sequence ID" value="AZQ63129.1"/>
    <property type="molecule type" value="Genomic_DNA"/>
</dbReference>
<keyword evidence="1 3" id="KW-0853">WD repeat</keyword>
<accession>A0A3Q9FPP5</accession>
<proteinExistence type="predicted"/>
<evidence type="ECO:0000256" key="1">
    <source>
        <dbReference type="ARBA" id="ARBA00022574"/>
    </source>
</evidence>
<feature type="repeat" description="WD" evidence="3">
    <location>
        <begin position="84"/>
        <end position="125"/>
    </location>
</feature>
<feature type="repeat" description="WD" evidence="3">
    <location>
        <begin position="42"/>
        <end position="83"/>
    </location>
</feature>
<dbReference type="AlphaFoldDB" id="A0A3Q9FPP5"/>
<keyword evidence="4" id="KW-1133">Transmembrane helix</keyword>
<feature type="repeat" description="WD" evidence="3">
    <location>
        <begin position="210"/>
        <end position="251"/>
    </location>
</feature>
<dbReference type="GO" id="GO:0004197">
    <property type="term" value="F:cysteine-type endopeptidase activity"/>
    <property type="evidence" value="ECO:0007669"/>
    <property type="project" value="InterPro"/>
</dbReference>
<evidence type="ECO:0000256" key="2">
    <source>
        <dbReference type="ARBA" id="ARBA00022737"/>
    </source>
</evidence>
<protein>
    <recommendedName>
        <fullName evidence="5">Peptidase C14 caspase domain-containing protein</fullName>
    </recommendedName>
</protein>
<feature type="repeat" description="WD" evidence="3">
    <location>
        <begin position="381"/>
        <end position="413"/>
    </location>
</feature>
<dbReference type="OrthoDB" id="1492850at2"/>
<dbReference type="PANTHER" id="PTHR19848">
    <property type="entry name" value="WD40 REPEAT PROTEIN"/>
    <property type="match status" value="1"/>
</dbReference>
<dbReference type="GO" id="GO:0006508">
    <property type="term" value="P:proteolysis"/>
    <property type="evidence" value="ECO:0007669"/>
    <property type="project" value="InterPro"/>
</dbReference>
<dbReference type="Gene3D" id="2.130.10.10">
    <property type="entry name" value="YVTN repeat-like/Quinoprotein amine dehydrogenase"/>
    <property type="match status" value="3"/>
</dbReference>
<sequence>MILKILKNFVLKIVLCNIYIGFIVFLLYVQPTSAQQLQLTLSTGHLGKVEKMSISNDASLLATAGEDGAVKLWNINDKRLLRTFYPHKNGVEQLCFSEGHHFLATSGRDNSVIIWNINTGEIEDEMTHLNDAVFQMKFIDNMLLFITKGGETYRWDWQHKGNTPDGKEIKTNLGNYSSLNYSFKMNWLGVGLMNGELLLWRGYDRPIVEKKLHNDWISSIDFIPKDSLIITASWDKKIKIWDANADQLIDEMDSPDDSPITQIKYSSFFNILIVKTQLEDIYFFRVENNKINRTPAVVRDDFEEMVFTEDTKHAAFTKKDGAITVWTLADGNSKTDTEWKPVNGHLVEGELNTTTGALAFVTTNGNFYSWEPKENIVSKTWKVHKGKAEAVEYIQNGNRWITTGTDSLVKIWDDNGKLLDTLQLLHEGKTLENFELIQAAVVGTNGGDVIYWDYENQTYKNLYQHNGAISHVVVSKKEDLVVSVGRDRRLKIYSITNKELIYDELVPDIWLNDVRFSEDDSKLVVAGKTGIFVWNTTNWERRKLKGITTDYLKIDFIDKTDEWVFGDRYGNITLWNEELTEVVKEFHDSSIPLVDIISYKDQDFFFAVRTNMIFEIWNINKEKKVGKIVITEDGGWVIEHQSGLFDVGALNMNSLYYTYGTETINFEQLREMYWEPGLAYELLSRKKLRKVPPLDQLKLFPQTNSFLENDTLFIEVVDRGGGVGKVSLYINNKEIIGDLQSEVTQVNKAGKDYYKVGLGDLKGVFIPNKENEISILTSNQAGTLNGRGLKMTYNYVDKDKSEPTTLYGVVVGVSDYRGRLMDLKYAAEDAKAMAESLDLASDKLFGTDNTAIQLITTDSEVDSLQPTKENIQKAFQRIAKEANASDILFVFLAGHGTVAQNNKGVDDFHFLTKDMSNSDVDDINIKNNYTVNGTELLDWIKEIPISKQVFIVDACHAGSFSTELITARDYNEEGMKKRALERVRSRTGMFMLSGASSDKVSYESTFLEHGLLTYSLLDYLKRGELDQGKFVDVQDLFAHAVETVPELANSMHGEQQPEYRMPLGAGSFYIGSLSQDDRATIELTVQKNLISTIYLEDQKSWADHLKISQKMRNKIVLDGTKLELPFKYRKGAEGNNTFILRGKYQLNKSSIVLKLHLISNNQVVGKWTVKGKDVEECIDKSIELMVNHFN</sequence>
<keyword evidence="7" id="KW-1185">Reference proteome</keyword>
<dbReference type="InterPro" id="IPR036322">
    <property type="entry name" value="WD40_repeat_dom_sf"/>
</dbReference>
<dbReference type="PROSITE" id="PS50294">
    <property type="entry name" value="WD_REPEATS_REGION"/>
    <property type="match status" value="3"/>
</dbReference>
<dbReference type="SUPFAM" id="SSF50978">
    <property type="entry name" value="WD40 repeat-like"/>
    <property type="match status" value="2"/>
</dbReference>
<dbReference type="SUPFAM" id="SSF52129">
    <property type="entry name" value="Caspase-like"/>
    <property type="match status" value="1"/>
</dbReference>
<keyword evidence="4" id="KW-0812">Transmembrane</keyword>
<dbReference type="InterPro" id="IPR001680">
    <property type="entry name" value="WD40_rpt"/>
</dbReference>
<name>A0A3Q9FPP5_9BACT</name>
<dbReference type="InterPro" id="IPR011600">
    <property type="entry name" value="Pept_C14_caspase"/>
</dbReference>
<dbReference type="Pfam" id="PF00656">
    <property type="entry name" value="Peptidase_C14"/>
    <property type="match status" value="1"/>
</dbReference>
<keyword evidence="2" id="KW-0677">Repeat</keyword>
<evidence type="ECO:0000256" key="4">
    <source>
        <dbReference type="SAM" id="Phobius"/>
    </source>
</evidence>
<dbReference type="Gene3D" id="3.40.50.1460">
    <property type="match status" value="1"/>
</dbReference>
<evidence type="ECO:0000259" key="5">
    <source>
        <dbReference type="Pfam" id="PF00656"/>
    </source>
</evidence>
<dbReference type="SMART" id="SM00320">
    <property type="entry name" value="WD40"/>
    <property type="match status" value="6"/>
</dbReference>
<dbReference type="Proteomes" id="UP000267268">
    <property type="component" value="Chromosome 1"/>
</dbReference>
<dbReference type="PROSITE" id="PS00678">
    <property type="entry name" value="WD_REPEATS_1"/>
    <property type="match status" value="2"/>
</dbReference>
<evidence type="ECO:0000256" key="3">
    <source>
        <dbReference type="PROSITE-ProRule" id="PRU00221"/>
    </source>
</evidence>
<dbReference type="Pfam" id="PF00400">
    <property type="entry name" value="WD40"/>
    <property type="match status" value="4"/>
</dbReference>
<evidence type="ECO:0000313" key="7">
    <source>
        <dbReference type="Proteomes" id="UP000267268"/>
    </source>
</evidence>
<dbReference type="PROSITE" id="PS50082">
    <property type="entry name" value="WD_REPEATS_2"/>
    <property type="match status" value="5"/>
</dbReference>
<organism evidence="6 7">
    <name type="scientific">Flammeovirga pectinis</name>
    <dbReference type="NCBI Taxonomy" id="2494373"/>
    <lineage>
        <taxon>Bacteria</taxon>
        <taxon>Pseudomonadati</taxon>
        <taxon>Bacteroidota</taxon>
        <taxon>Cytophagia</taxon>
        <taxon>Cytophagales</taxon>
        <taxon>Flammeovirgaceae</taxon>
        <taxon>Flammeovirga</taxon>
    </lineage>
</organism>
<dbReference type="KEGG" id="fll:EI427_13035"/>
<dbReference type="InterPro" id="IPR015943">
    <property type="entry name" value="WD40/YVTN_repeat-like_dom_sf"/>
</dbReference>
<gene>
    <name evidence="6" type="ORF">EI427_13035</name>
</gene>
<feature type="transmembrane region" description="Helical" evidence="4">
    <location>
        <begin position="9"/>
        <end position="29"/>
    </location>
</feature>
<feature type="domain" description="Peptidase C14 caspase" evidence="5">
    <location>
        <begin position="809"/>
        <end position="1060"/>
    </location>
</feature>
<dbReference type="PANTHER" id="PTHR19848:SF8">
    <property type="entry name" value="F-BOX AND WD REPEAT DOMAIN CONTAINING 7"/>
    <property type="match status" value="1"/>
</dbReference>
<keyword evidence="4" id="KW-0472">Membrane</keyword>
<evidence type="ECO:0000313" key="6">
    <source>
        <dbReference type="EMBL" id="AZQ63129.1"/>
    </source>
</evidence>